<evidence type="ECO:0000313" key="2">
    <source>
        <dbReference type="Proteomes" id="UP000265520"/>
    </source>
</evidence>
<dbReference type="AlphaFoldDB" id="A0A392PVL0"/>
<evidence type="ECO:0000313" key="1">
    <source>
        <dbReference type="EMBL" id="MCI15707.1"/>
    </source>
</evidence>
<name>A0A392PVL0_9FABA</name>
<feature type="non-terminal residue" evidence="1">
    <location>
        <position position="48"/>
    </location>
</feature>
<accession>A0A392PVL0</accession>
<organism evidence="1 2">
    <name type="scientific">Trifolium medium</name>
    <dbReference type="NCBI Taxonomy" id="97028"/>
    <lineage>
        <taxon>Eukaryota</taxon>
        <taxon>Viridiplantae</taxon>
        <taxon>Streptophyta</taxon>
        <taxon>Embryophyta</taxon>
        <taxon>Tracheophyta</taxon>
        <taxon>Spermatophyta</taxon>
        <taxon>Magnoliopsida</taxon>
        <taxon>eudicotyledons</taxon>
        <taxon>Gunneridae</taxon>
        <taxon>Pentapetalae</taxon>
        <taxon>rosids</taxon>
        <taxon>fabids</taxon>
        <taxon>Fabales</taxon>
        <taxon>Fabaceae</taxon>
        <taxon>Papilionoideae</taxon>
        <taxon>50 kb inversion clade</taxon>
        <taxon>NPAAA clade</taxon>
        <taxon>Hologalegina</taxon>
        <taxon>IRL clade</taxon>
        <taxon>Trifolieae</taxon>
        <taxon>Trifolium</taxon>
    </lineage>
</organism>
<comment type="caution">
    <text evidence="1">The sequence shown here is derived from an EMBL/GenBank/DDBJ whole genome shotgun (WGS) entry which is preliminary data.</text>
</comment>
<proteinExistence type="predicted"/>
<reference evidence="1 2" key="1">
    <citation type="journal article" date="2018" name="Front. Plant Sci.">
        <title>Red Clover (Trifolium pratense) and Zigzag Clover (T. medium) - A Picture of Genomic Similarities and Differences.</title>
        <authorList>
            <person name="Dluhosova J."/>
            <person name="Istvanek J."/>
            <person name="Nedelnik J."/>
            <person name="Repkova J."/>
        </authorList>
    </citation>
    <scope>NUCLEOTIDE SEQUENCE [LARGE SCALE GENOMIC DNA]</scope>
    <source>
        <strain evidence="2">cv. 10/8</strain>
        <tissue evidence="1">Leaf</tissue>
    </source>
</reference>
<dbReference type="EMBL" id="LXQA010097613">
    <property type="protein sequence ID" value="MCI15707.1"/>
    <property type="molecule type" value="Genomic_DNA"/>
</dbReference>
<keyword evidence="2" id="KW-1185">Reference proteome</keyword>
<protein>
    <submittedName>
        <fullName evidence="1">Uncharacterized protein</fullName>
    </submittedName>
</protein>
<sequence length="48" mass="4540">MVGSSMGEDDVVVVEEVGEGLCGLAGEVDEGAGIGGGGLGRSSGRGCK</sequence>
<dbReference type="Proteomes" id="UP000265520">
    <property type="component" value="Unassembled WGS sequence"/>
</dbReference>